<reference evidence="2" key="1">
    <citation type="submission" date="2021-01" db="EMBL/GenBank/DDBJ databases">
        <authorList>
            <person name="Corre E."/>
            <person name="Pelletier E."/>
            <person name="Niang G."/>
            <person name="Scheremetjew M."/>
            <person name="Finn R."/>
            <person name="Kale V."/>
            <person name="Holt S."/>
            <person name="Cochrane G."/>
            <person name="Meng A."/>
            <person name="Brown T."/>
            <person name="Cohen L."/>
        </authorList>
    </citation>
    <scope>NUCLEOTIDE SEQUENCE</scope>
    <source>
        <strain evidence="2">RCC927</strain>
    </source>
</reference>
<dbReference type="GO" id="GO:0097250">
    <property type="term" value="P:mitochondrial respirasome assembly"/>
    <property type="evidence" value="ECO:0007669"/>
    <property type="project" value="InterPro"/>
</dbReference>
<organism evidence="2">
    <name type="scientific">Prasinoderma singulare</name>
    <dbReference type="NCBI Taxonomy" id="676789"/>
    <lineage>
        <taxon>Eukaryota</taxon>
        <taxon>Viridiplantae</taxon>
        <taxon>Prasinodermophyta</taxon>
        <taxon>Prasinodermophyceae</taxon>
        <taxon>Prasinodermales</taxon>
        <taxon>Prasinodermaceae</taxon>
        <taxon>Prasinoderma</taxon>
    </lineage>
</organism>
<dbReference type="AlphaFoldDB" id="A0A7S3B7H7"/>
<accession>A0A7S3B7H7</accession>
<feature type="transmembrane region" description="Helical" evidence="1">
    <location>
        <begin position="56"/>
        <end position="85"/>
    </location>
</feature>
<sequence>MAAQKQVAQAKPGVSVVADASRGVARAAGIIARVARRDDEWERTDFLEAVYWTRQLLGLTLALAFGLLGLQGGYVAIAGAAAVYVSPMAMYSGWLDVDVADVVGGDQAETIVLQEGNVQGVGLFFLVWIVTHTLRLSALAAAAGQVAGGNGEL</sequence>
<dbReference type="EMBL" id="HBHY01002206">
    <property type="protein sequence ID" value="CAE0127119.1"/>
    <property type="molecule type" value="Transcribed_RNA"/>
</dbReference>
<evidence type="ECO:0000256" key="1">
    <source>
        <dbReference type="SAM" id="Phobius"/>
    </source>
</evidence>
<keyword evidence="1" id="KW-1133">Transmembrane helix</keyword>
<keyword evidence="1" id="KW-0812">Transmembrane</keyword>
<dbReference type="PANTHER" id="PTHR12906">
    <property type="entry name" value="PROTEIN C20ORF24 RAB5-INTERACTING PROTEIN"/>
    <property type="match status" value="1"/>
</dbReference>
<dbReference type="PANTHER" id="PTHR12906:SF0">
    <property type="entry name" value="GEL COMPLEX SUBUNIT OPTI"/>
    <property type="match status" value="1"/>
</dbReference>
<evidence type="ECO:0000313" key="2">
    <source>
        <dbReference type="EMBL" id="CAE0127119.1"/>
    </source>
</evidence>
<protein>
    <submittedName>
        <fullName evidence="2">Uncharacterized protein</fullName>
    </submittedName>
</protein>
<dbReference type="InterPro" id="IPR010742">
    <property type="entry name" value="RCAF1"/>
</dbReference>
<gene>
    <name evidence="2" type="ORF">PSIN1315_LOCUS1379</name>
</gene>
<proteinExistence type="predicted"/>
<keyword evidence="1" id="KW-0472">Membrane</keyword>
<dbReference type="GO" id="GO:0005739">
    <property type="term" value="C:mitochondrion"/>
    <property type="evidence" value="ECO:0007669"/>
    <property type="project" value="GOC"/>
</dbReference>
<name>A0A7S3B7H7_9VIRI</name>